<dbReference type="PANTHER" id="PTHR45631:SF68">
    <property type="entry name" value="REPEAT FAMILY PROTEIN, PUTATIVE, EXPRESSED-RELATED"/>
    <property type="match status" value="1"/>
</dbReference>
<accession>A0A8T2SRE9</accession>
<organism evidence="1 2">
    <name type="scientific">Ceratopteris richardii</name>
    <name type="common">Triangle waterfern</name>
    <dbReference type="NCBI Taxonomy" id="49495"/>
    <lineage>
        <taxon>Eukaryota</taxon>
        <taxon>Viridiplantae</taxon>
        <taxon>Streptophyta</taxon>
        <taxon>Embryophyta</taxon>
        <taxon>Tracheophyta</taxon>
        <taxon>Polypodiopsida</taxon>
        <taxon>Polypodiidae</taxon>
        <taxon>Polypodiales</taxon>
        <taxon>Pteridineae</taxon>
        <taxon>Pteridaceae</taxon>
        <taxon>Parkerioideae</taxon>
        <taxon>Ceratopteris</taxon>
    </lineage>
</organism>
<dbReference type="PANTHER" id="PTHR45631">
    <property type="entry name" value="OS07G0107800 PROTEIN-RELATED"/>
    <property type="match status" value="1"/>
</dbReference>
<name>A0A8T2SRE9_CERRI</name>
<evidence type="ECO:0000313" key="2">
    <source>
        <dbReference type="Proteomes" id="UP000825935"/>
    </source>
</evidence>
<dbReference type="Proteomes" id="UP000825935">
    <property type="component" value="Chromosome 18"/>
</dbReference>
<dbReference type="EMBL" id="CM035423">
    <property type="protein sequence ID" value="KAH7365380.1"/>
    <property type="molecule type" value="Genomic_DNA"/>
</dbReference>
<protein>
    <submittedName>
        <fullName evidence="1">Uncharacterized protein</fullName>
    </submittedName>
</protein>
<dbReference type="OrthoDB" id="909545at2759"/>
<comment type="caution">
    <text evidence="1">The sequence shown here is derived from an EMBL/GenBank/DDBJ whole genome shotgun (WGS) entry which is preliminary data.</text>
</comment>
<reference evidence="1" key="1">
    <citation type="submission" date="2021-08" db="EMBL/GenBank/DDBJ databases">
        <title>WGS assembly of Ceratopteris richardii.</title>
        <authorList>
            <person name="Marchant D.B."/>
            <person name="Chen G."/>
            <person name="Jenkins J."/>
            <person name="Shu S."/>
            <person name="Leebens-Mack J."/>
            <person name="Grimwood J."/>
            <person name="Schmutz J."/>
            <person name="Soltis P."/>
            <person name="Soltis D."/>
            <person name="Chen Z.-H."/>
        </authorList>
    </citation>
    <scope>NUCLEOTIDE SEQUENCE</scope>
    <source>
        <strain evidence="1">Whitten #5841</strain>
        <tissue evidence="1">Leaf</tissue>
    </source>
</reference>
<keyword evidence="2" id="KW-1185">Reference proteome</keyword>
<gene>
    <name evidence="1" type="ORF">KP509_18G024200</name>
</gene>
<dbReference type="AlphaFoldDB" id="A0A8T2SRE9"/>
<sequence>MVDVVESIKSTLGLSNYTGDPCLPAGYGYNWLNCSKDNPGIAAILLSNYQTGGKIPTELNQLTTLTHM</sequence>
<proteinExistence type="predicted"/>
<evidence type="ECO:0000313" key="1">
    <source>
        <dbReference type="EMBL" id="KAH7365380.1"/>
    </source>
</evidence>